<evidence type="ECO:0000313" key="2">
    <source>
        <dbReference type="Proteomes" id="UP000243778"/>
    </source>
</evidence>
<evidence type="ECO:0000313" key="1">
    <source>
        <dbReference type="EMBL" id="SDX13304.1"/>
    </source>
</evidence>
<dbReference type="AlphaFoldDB" id="A0A1H2Z8X3"/>
<name>A0A1H2Z8X3_9PSED</name>
<dbReference type="EMBL" id="FNNU01000003">
    <property type="protein sequence ID" value="SDX13304.1"/>
    <property type="molecule type" value="Genomic_DNA"/>
</dbReference>
<organism evidence="1 2">
    <name type="scientific">Pseudomonas kuykendallii</name>
    <dbReference type="NCBI Taxonomy" id="1007099"/>
    <lineage>
        <taxon>Bacteria</taxon>
        <taxon>Pseudomonadati</taxon>
        <taxon>Pseudomonadota</taxon>
        <taxon>Gammaproteobacteria</taxon>
        <taxon>Pseudomonadales</taxon>
        <taxon>Pseudomonadaceae</taxon>
        <taxon>Pseudomonas</taxon>
    </lineage>
</organism>
<evidence type="ECO:0008006" key="3">
    <source>
        <dbReference type="Google" id="ProtNLM"/>
    </source>
</evidence>
<dbReference type="Pfam" id="PF07865">
    <property type="entry name" value="DUF1652"/>
    <property type="match status" value="1"/>
</dbReference>
<dbReference type="RefSeq" id="WP_090227818.1">
    <property type="nucleotide sequence ID" value="NZ_FNNU01000003.1"/>
</dbReference>
<keyword evidence="2" id="KW-1185">Reference proteome</keyword>
<dbReference type="InterPro" id="IPR012448">
    <property type="entry name" value="DUF1652"/>
</dbReference>
<gene>
    <name evidence="1" type="ORF">SAMN05216287_2192</name>
</gene>
<dbReference type="Proteomes" id="UP000243778">
    <property type="component" value="Unassembled WGS sequence"/>
</dbReference>
<protein>
    <recommendedName>
        <fullName evidence="3">DUF1652 domain-containing protein</fullName>
    </recommendedName>
</protein>
<proteinExistence type="predicted"/>
<sequence length="89" mass="10279">MNLPFEQARSILEDAFEPHACHVERNADLITLRIHASDSDDTFILTQVDAERIESIRALSQLILELRQELAVVLHRHQQGHGRQRSQSR</sequence>
<accession>A0A1H2Z8X3</accession>
<reference evidence="2" key="1">
    <citation type="submission" date="2016-10" db="EMBL/GenBank/DDBJ databases">
        <authorList>
            <person name="Varghese N."/>
            <person name="Submissions S."/>
        </authorList>
    </citation>
    <scope>NUCLEOTIDE SEQUENCE [LARGE SCALE GENOMIC DNA]</scope>
    <source>
        <strain evidence="2">NRRL B-59562</strain>
    </source>
</reference>
<dbReference type="OrthoDB" id="6906904at2"/>